<feature type="transmembrane region" description="Helical" evidence="2">
    <location>
        <begin position="808"/>
        <end position="827"/>
    </location>
</feature>
<organism evidence="3">
    <name type="scientific">Megaviridae environmental sample</name>
    <dbReference type="NCBI Taxonomy" id="1737588"/>
    <lineage>
        <taxon>Viruses</taxon>
        <taxon>Varidnaviria</taxon>
        <taxon>Bamfordvirae</taxon>
        <taxon>Nucleocytoviricota</taxon>
        <taxon>Megaviricetes</taxon>
        <taxon>Imitervirales</taxon>
        <taxon>Mimiviridae</taxon>
        <taxon>environmental samples</taxon>
    </lineage>
</organism>
<keyword evidence="1" id="KW-0175">Coiled coil</keyword>
<name>A0A5J6VLL9_9VIRU</name>
<keyword evidence="2" id="KW-0812">Transmembrane</keyword>
<protein>
    <submittedName>
        <fullName evidence="3">Uncharacterized protein</fullName>
    </submittedName>
</protein>
<keyword evidence="2" id="KW-0472">Membrane</keyword>
<accession>A0A5J6VLL9</accession>
<evidence type="ECO:0000256" key="2">
    <source>
        <dbReference type="SAM" id="Phobius"/>
    </source>
</evidence>
<feature type="transmembrane region" description="Helical" evidence="2">
    <location>
        <begin position="776"/>
        <end position="796"/>
    </location>
</feature>
<feature type="coiled-coil region" evidence="1">
    <location>
        <begin position="24"/>
        <end position="51"/>
    </location>
</feature>
<evidence type="ECO:0000256" key="1">
    <source>
        <dbReference type="SAM" id="Coils"/>
    </source>
</evidence>
<sequence length="854" mass="96465">MVKSLVKSKLNWKNDTTMINNSSNNDNNKKRDELKSKIDLLEKKIENSDAINKNQKLKFNNINNKLDNLEYMLKKTHDKPAQQPKYQNKPTQQPKYQNKKEHFTITLADNYGEAKEEITGHINVLEESLKETNTKVNSLNHMLGTINTQLNKHVGLSAGTSKPPLLRQAHLVYQLGGTGDGMYKVTDVSGDDNRSLDGNLHTHPYNYNDDQGVGQTFNFLSKPEVEVSGKMTYSPLYFRVCRKRNAENTDMVDIPLDDRDEFKKVLVPGTLDQDYPEYLKKGKAPELSKRDQYAIKELNTNTKHRFSNAWNRVKQLFHQPATGQIKVRVGIFVKTEGNKVVLTDHETGDKEKIVYDKIGISALNEGRTGIKTSVKKGHTLLYHKDESDLEESYKLKPVDHDVNPIYTDDVLSAVSSVLQAHKTDLDAMNALKDIADKIKKPNKLYRKKSAELTDKISTLNNQVNVVNLFKKLYQYAVTMNNFKSANTIDTGEAAAVARVVAYHTPNKDQETDNLQRSSFKLNQIVDLPVLNRNVNNVLNPTMKEHQENLPHLVSNTGHKGHLVQDTDPTNTHTINRTMGNSRGVELYSESGRKLVKTGKDGKQDIEFAVRPFEHHGIFKEVCFHLQDDGQLVHTHTITATGNLKGGEQDEIIKSALDEISTTDTKAKLPHGVPLVRYLKSEEAATTLLDEEKDHFKLPPKMFLLNLVNRQDLGDTTDPISVEKRMDMIEHKNIPANEGHNTKDGIIVEPAKVKAKNTGPIQTATSQSSSERSWGRFAFLILVAIWAVYAVLNIQYVNKFHSELENIPMHYFTAVIAAPMYYILTHGFPKLVIDKVDKVQKTAKGASDPGDIFNF</sequence>
<keyword evidence="2" id="KW-1133">Transmembrane helix</keyword>
<dbReference type="EMBL" id="MN448289">
    <property type="protein sequence ID" value="QFG74567.1"/>
    <property type="molecule type" value="Genomic_DNA"/>
</dbReference>
<reference evidence="3" key="1">
    <citation type="journal article" date="2019" name="Philos. Trans. R. Soc. Lond., B, Biol. Sci.">
        <title>Targeted metagenomic recovery of four divergent viruses reveals shared and distinctive characteristics of giant viruses of marine eukaryotes.</title>
        <authorList>
            <person name="Needham D.M."/>
            <person name="Poirier C."/>
            <person name="Hehenberger E."/>
            <person name="Jimenez V."/>
            <person name="Swalwell J.E."/>
            <person name="Santoro A.E."/>
            <person name="Worden A.Z."/>
        </authorList>
    </citation>
    <scope>NUCLEOTIDE SEQUENCE</scope>
    <source>
        <strain evidence="3">MPacV-611</strain>
    </source>
</reference>
<evidence type="ECO:0000313" key="3">
    <source>
        <dbReference type="EMBL" id="QFG74567.1"/>
    </source>
</evidence>
<proteinExistence type="predicted"/>